<dbReference type="InterPro" id="IPR001806">
    <property type="entry name" value="Small_GTPase"/>
</dbReference>
<accession>A0AAD5K7X3</accession>
<evidence type="ECO:0000256" key="7">
    <source>
        <dbReference type="ARBA" id="ARBA00023289"/>
    </source>
</evidence>
<dbReference type="PROSITE" id="PS51421">
    <property type="entry name" value="RAS"/>
    <property type="match status" value="1"/>
</dbReference>
<dbReference type="PRINTS" id="PR00449">
    <property type="entry name" value="RASTRNSFRMNG"/>
</dbReference>
<keyword evidence="2" id="KW-0813">Transport</keyword>
<dbReference type="Proteomes" id="UP001209540">
    <property type="component" value="Unassembled WGS sequence"/>
</dbReference>
<evidence type="ECO:0000256" key="4">
    <source>
        <dbReference type="ARBA" id="ARBA00022927"/>
    </source>
</evidence>
<gene>
    <name evidence="8" type="ORF">BDA99DRAFT_569249</name>
</gene>
<dbReference type="PANTHER" id="PTHR47977">
    <property type="entry name" value="RAS-RELATED PROTEIN RAB"/>
    <property type="match status" value="1"/>
</dbReference>
<dbReference type="GO" id="GO:0003924">
    <property type="term" value="F:GTPase activity"/>
    <property type="evidence" value="ECO:0007669"/>
    <property type="project" value="InterPro"/>
</dbReference>
<proteinExistence type="inferred from homology"/>
<dbReference type="InterPro" id="IPR027417">
    <property type="entry name" value="P-loop_NTPase"/>
</dbReference>
<comment type="caution">
    <text evidence="8">The sequence shown here is derived from an EMBL/GenBank/DDBJ whole genome shotgun (WGS) entry which is preliminary data.</text>
</comment>
<dbReference type="PROSITE" id="PS51419">
    <property type="entry name" value="RAB"/>
    <property type="match status" value="1"/>
</dbReference>
<reference evidence="8" key="1">
    <citation type="journal article" date="2022" name="IScience">
        <title>Evolution of zygomycete secretomes and the origins of terrestrial fungal ecologies.</title>
        <authorList>
            <person name="Chang Y."/>
            <person name="Wang Y."/>
            <person name="Mondo S."/>
            <person name="Ahrendt S."/>
            <person name="Andreopoulos W."/>
            <person name="Barry K."/>
            <person name="Beard J."/>
            <person name="Benny G.L."/>
            <person name="Blankenship S."/>
            <person name="Bonito G."/>
            <person name="Cuomo C."/>
            <person name="Desiro A."/>
            <person name="Gervers K.A."/>
            <person name="Hundley H."/>
            <person name="Kuo A."/>
            <person name="LaButti K."/>
            <person name="Lang B.F."/>
            <person name="Lipzen A."/>
            <person name="O'Donnell K."/>
            <person name="Pangilinan J."/>
            <person name="Reynolds N."/>
            <person name="Sandor L."/>
            <person name="Smith M.E."/>
            <person name="Tsang A."/>
            <person name="Grigoriev I.V."/>
            <person name="Stajich J.E."/>
            <person name="Spatafora J.W."/>
        </authorList>
    </citation>
    <scope>NUCLEOTIDE SEQUENCE</scope>
    <source>
        <strain evidence="8">RSA 2281</strain>
    </source>
</reference>
<evidence type="ECO:0000256" key="2">
    <source>
        <dbReference type="ARBA" id="ARBA00022448"/>
    </source>
</evidence>
<evidence type="ECO:0000313" key="9">
    <source>
        <dbReference type="Proteomes" id="UP001209540"/>
    </source>
</evidence>
<comment type="similarity">
    <text evidence="1">Belongs to the small GTPase superfamily. Rab family.</text>
</comment>
<dbReference type="GO" id="GO:0005525">
    <property type="term" value="F:GTP binding"/>
    <property type="evidence" value="ECO:0007669"/>
    <property type="project" value="UniProtKB-KW"/>
</dbReference>
<keyword evidence="7" id="KW-0636">Prenylation</keyword>
<dbReference type="EMBL" id="JAIXMP010000005">
    <property type="protein sequence ID" value="KAI9273007.1"/>
    <property type="molecule type" value="Genomic_DNA"/>
</dbReference>
<organism evidence="8 9">
    <name type="scientific">Phascolomyces articulosus</name>
    <dbReference type="NCBI Taxonomy" id="60185"/>
    <lineage>
        <taxon>Eukaryota</taxon>
        <taxon>Fungi</taxon>
        <taxon>Fungi incertae sedis</taxon>
        <taxon>Mucoromycota</taxon>
        <taxon>Mucoromycotina</taxon>
        <taxon>Mucoromycetes</taxon>
        <taxon>Mucorales</taxon>
        <taxon>Lichtheimiaceae</taxon>
        <taxon>Phascolomyces</taxon>
    </lineage>
</organism>
<dbReference type="NCBIfam" id="TIGR00231">
    <property type="entry name" value="small_GTP"/>
    <property type="match status" value="1"/>
</dbReference>
<keyword evidence="6" id="KW-0449">Lipoprotein</keyword>
<reference evidence="8" key="2">
    <citation type="submission" date="2023-02" db="EMBL/GenBank/DDBJ databases">
        <authorList>
            <consortium name="DOE Joint Genome Institute"/>
            <person name="Mondo S.J."/>
            <person name="Chang Y."/>
            <person name="Wang Y."/>
            <person name="Ahrendt S."/>
            <person name="Andreopoulos W."/>
            <person name="Barry K."/>
            <person name="Beard J."/>
            <person name="Benny G.L."/>
            <person name="Blankenship S."/>
            <person name="Bonito G."/>
            <person name="Cuomo C."/>
            <person name="Desiro A."/>
            <person name="Gervers K.A."/>
            <person name="Hundley H."/>
            <person name="Kuo A."/>
            <person name="LaButti K."/>
            <person name="Lang B.F."/>
            <person name="Lipzen A."/>
            <person name="O'Donnell K."/>
            <person name="Pangilinan J."/>
            <person name="Reynolds N."/>
            <person name="Sandor L."/>
            <person name="Smith M.W."/>
            <person name="Tsang A."/>
            <person name="Grigoriev I.V."/>
            <person name="Stajich J.E."/>
            <person name="Spatafora J.W."/>
        </authorList>
    </citation>
    <scope>NUCLEOTIDE SEQUENCE</scope>
    <source>
        <strain evidence="8">RSA 2281</strain>
    </source>
</reference>
<dbReference type="CDD" id="cd01861">
    <property type="entry name" value="Rab6"/>
    <property type="match status" value="1"/>
</dbReference>
<name>A0AAD5K7X3_9FUNG</name>
<dbReference type="SMART" id="SM00175">
    <property type="entry name" value="RAB"/>
    <property type="match status" value="1"/>
</dbReference>
<dbReference type="SMART" id="SM00176">
    <property type="entry name" value="RAN"/>
    <property type="match status" value="1"/>
</dbReference>
<keyword evidence="4" id="KW-0653">Protein transport</keyword>
<dbReference type="SUPFAM" id="SSF52540">
    <property type="entry name" value="P-loop containing nucleoside triphosphate hydrolases"/>
    <property type="match status" value="1"/>
</dbReference>
<dbReference type="FunFam" id="3.40.50.300:FF:000229">
    <property type="entry name" value="Probable Ras-related protein Rab-6A"/>
    <property type="match status" value="1"/>
</dbReference>
<keyword evidence="5" id="KW-0342">GTP-binding</keyword>
<dbReference type="GO" id="GO:0015031">
    <property type="term" value="P:protein transport"/>
    <property type="evidence" value="ECO:0007669"/>
    <property type="project" value="UniProtKB-KW"/>
</dbReference>
<dbReference type="SMART" id="SM00174">
    <property type="entry name" value="RHO"/>
    <property type="match status" value="1"/>
</dbReference>
<dbReference type="InterPro" id="IPR050227">
    <property type="entry name" value="Rab"/>
</dbReference>
<dbReference type="Pfam" id="PF00071">
    <property type="entry name" value="Ras"/>
    <property type="match status" value="1"/>
</dbReference>
<dbReference type="PROSITE" id="PS51420">
    <property type="entry name" value="RHO"/>
    <property type="match status" value="1"/>
</dbReference>
<keyword evidence="3" id="KW-0547">Nucleotide-binding</keyword>
<evidence type="ECO:0000313" key="8">
    <source>
        <dbReference type="EMBL" id="KAI9273007.1"/>
    </source>
</evidence>
<evidence type="ECO:0000256" key="6">
    <source>
        <dbReference type="ARBA" id="ARBA00023288"/>
    </source>
</evidence>
<dbReference type="SMART" id="SM00173">
    <property type="entry name" value="RAS"/>
    <property type="match status" value="1"/>
</dbReference>
<sequence length="209" mass="23898">MSNNDFGNPLKKFKLVFLGEQSVGKTSLITRFMYDTFDNTYQATIGIDFLSKTMYLDDRTIRLQLWDTAGQERFRSLIPSYIRDSSVCVVVYDITNRNSFAHTTKWIDDVRAERGTDVIIVLVGNKTDLNDKRRVSVEEGEKKAREYNIMFIETSAKVGYNVKSLFRKIGHALPGMDNGMAEETKEQLTRVDLTETSVPEKQESSFCAC</sequence>
<evidence type="ECO:0000256" key="5">
    <source>
        <dbReference type="ARBA" id="ARBA00023134"/>
    </source>
</evidence>
<evidence type="ECO:0000256" key="3">
    <source>
        <dbReference type="ARBA" id="ARBA00022741"/>
    </source>
</evidence>
<keyword evidence="9" id="KW-1185">Reference proteome</keyword>
<dbReference type="Gene3D" id="3.40.50.300">
    <property type="entry name" value="P-loop containing nucleotide triphosphate hydrolases"/>
    <property type="match status" value="1"/>
</dbReference>
<protein>
    <submittedName>
        <fullName evidence="8">Ras-related protein rab-6A-like protein</fullName>
    </submittedName>
</protein>
<dbReference type="AlphaFoldDB" id="A0AAD5K7X3"/>
<dbReference type="InterPro" id="IPR005225">
    <property type="entry name" value="Small_GTP-bd"/>
</dbReference>
<evidence type="ECO:0000256" key="1">
    <source>
        <dbReference type="ARBA" id="ARBA00006270"/>
    </source>
</evidence>